<dbReference type="RefSeq" id="WP_272418648.1">
    <property type="nucleotide sequence ID" value="NZ_JAGTJJ010000001.1"/>
</dbReference>
<organism evidence="3 5">
    <name type="scientific">Polyangium jinanense</name>
    <dbReference type="NCBI Taxonomy" id="2829994"/>
    <lineage>
        <taxon>Bacteria</taxon>
        <taxon>Pseudomonadati</taxon>
        <taxon>Myxococcota</taxon>
        <taxon>Polyangia</taxon>
        <taxon>Polyangiales</taxon>
        <taxon>Polyangiaceae</taxon>
        <taxon>Polyangium</taxon>
    </lineage>
</organism>
<dbReference type="CDD" id="cd00093">
    <property type="entry name" value="HTH_XRE"/>
    <property type="match status" value="1"/>
</dbReference>
<evidence type="ECO:0000313" key="4">
    <source>
        <dbReference type="EMBL" id="MDC3982126.1"/>
    </source>
</evidence>
<dbReference type="InterPro" id="IPR010982">
    <property type="entry name" value="Lambda_DNA-bd_dom_sf"/>
</dbReference>
<accession>A0A9X3WXC3</accession>
<keyword evidence="1" id="KW-0238">DNA-binding</keyword>
<evidence type="ECO:0000313" key="3">
    <source>
        <dbReference type="EMBL" id="MDC3978955.1"/>
    </source>
</evidence>
<feature type="domain" description="HTH cro/C1-type" evidence="2">
    <location>
        <begin position="18"/>
        <end position="72"/>
    </location>
</feature>
<dbReference type="SUPFAM" id="SSF47413">
    <property type="entry name" value="lambda repressor-like DNA-binding domains"/>
    <property type="match status" value="1"/>
</dbReference>
<keyword evidence="5" id="KW-1185">Reference proteome</keyword>
<evidence type="ECO:0000259" key="2">
    <source>
        <dbReference type="PROSITE" id="PS50943"/>
    </source>
</evidence>
<dbReference type="GO" id="GO:0005829">
    <property type="term" value="C:cytosol"/>
    <property type="evidence" value="ECO:0007669"/>
    <property type="project" value="TreeGrafter"/>
</dbReference>
<gene>
    <name evidence="3" type="ORF">KEG57_00500</name>
    <name evidence="4" type="ORF">KEG57_16530</name>
</gene>
<dbReference type="EMBL" id="JAGTJJ010000001">
    <property type="protein sequence ID" value="MDC3978955.1"/>
    <property type="molecule type" value="Genomic_DNA"/>
</dbReference>
<dbReference type="SMART" id="SM00530">
    <property type="entry name" value="HTH_XRE"/>
    <property type="match status" value="1"/>
</dbReference>
<dbReference type="Pfam" id="PF01381">
    <property type="entry name" value="HTH_3"/>
    <property type="match status" value="1"/>
</dbReference>
<dbReference type="AlphaFoldDB" id="A0A9X3WXC3"/>
<dbReference type="Gene3D" id="1.10.260.40">
    <property type="entry name" value="lambda repressor-like DNA-binding domains"/>
    <property type="match status" value="1"/>
</dbReference>
<dbReference type="InterPro" id="IPR001387">
    <property type="entry name" value="Cro/C1-type_HTH"/>
</dbReference>
<dbReference type="GO" id="GO:0003700">
    <property type="term" value="F:DNA-binding transcription factor activity"/>
    <property type="evidence" value="ECO:0007669"/>
    <property type="project" value="TreeGrafter"/>
</dbReference>
<proteinExistence type="predicted"/>
<dbReference type="GO" id="GO:0003677">
    <property type="term" value="F:DNA binding"/>
    <property type="evidence" value="ECO:0007669"/>
    <property type="project" value="UniProtKB-KW"/>
</dbReference>
<dbReference type="Proteomes" id="UP001151081">
    <property type="component" value="Unassembled WGS sequence"/>
</dbReference>
<dbReference type="PROSITE" id="PS50943">
    <property type="entry name" value="HTH_CROC1"/>
    <property type="match status" value="1"/>
</dbReference>
<reference evidence="3 5" key="1">
    <citation type="submission" date="2021-04" db="EMBL/GenBank/DDBJ databases">
        <title>Genome analysis of Polyangium sp.</title>
        <authorList>
            <person name="Li Y."/>
            <person name="Wang J."/>
        </authorList>
    </citation>
    <scope>NUCLEOTIDE SEQUENCE [LARGE SCALE GENOMIC DNA]</scope>
    <source>
        <strain evidence="3 5">SDU14</strain>
    </source>
</reference>
<evidence type="ECO:0000256" key="1">
    <source>
        <dbReference type="ARBA" id="ARBA00023125"/>
    </source>
</evidence>
<comment type="caution">
    <text evidence="3">The sequence shown here is derived from an EMBL/GenBank/DDBJ whole genome shotgun (WGS) entry which is preliminary data.</text>
</comment>
<evidence type="ECO:0000313" key="5">
    <source>
        <dbReference type="Proteomes" id="UP001151081"/>
    </source>
</evidence>
<dbReference type="InterPro" id="IPR050807">
    <property type="entry name" value="TransReg_Diox_bact_type"/>
</dbReference>
<protein>
    <submittedName>
        <fullName evidence="3">Helix-turn-helix transcriptional regulator</fullName>
    </submittedName>
</protein>
<dbReference type="PANTHER" id="PTHR46797:SF1">
    <property type="entry name" value="METHYLPHOSPHONATE SYNTHASE"/>
    <property type="match status" value="1"/>
</dbReference>
<name>A0A9X3WXC3_9BACT</name>
<dbReference type="EMBL" id="JAGTJJ010000006">
    <property type="protein sequence ID" value="MDC3982126.1"/>
    <property type="molecule type" value="Genomic_DNA"/>
</dbReference>
<sequence>MPRRTVPEPFALKVGTRIRELRKERGLSLGKLADACYLSKGHLSSVEHGLAAITIQTIERLALGFGVPPLYLLTFAADDERAKTAELLREMSNADVRKIRRRIQEETGIRVKRS</sequence>
<dbReference type="PANTHER" id="PTHR46797">
    <property type="entry name" value="HTH-TYPE TRANSCRIPTIONAL REGULATOR"/>
    <property type="match status" value="1"/>
</dbReference>